<name>A0A0B7KIG2_BIOOC</name>
<organism evidence="1">
    <name type="scientific">Bionectria ochroleuca</name>
    <name type="common">Gliocladium roseum</name>
    <dbReference type="NCBI Taxonomy" id="29856"/>
    <lineage>
        <taxon>Eukaryota</taxon>
        <taxon>Fungi</taxon>
        <taxon>Dikarya</taxon>
        <taxon>Ascomycota</taxon>
        <taxon>Pezizomycotina</taxon>
        <taxon>Sordariomycetes</taxon>
        <taxon>Hypocreomycetidae</taxon>
        <taxon>Hypocreales</taxon>
        <taxon>Bionectriaceae</taxon>
        <taxon>Clonostachys</taxon>
    </lineage>
</organism>
<protein>
    <submittedName>
        <fullName evidence="1">Uncharacterized protein</fullName>
    </submittedName>
</protein>
<proteinExistence type="predicted"/>
<dbReference type="EMBL" id="CDPU01000044">
    <property type="protein sequence ID" value="CEO54665.1"/>
    <property type="molecule type" value="Genomic_DNA"/>
</dbReference>
<gene>
    <name evidence="1" type="ORF">BN869_000010723_1</name>
</gene>
<evidence type="ECO:0000313" key="1">
    <source>
        <dbReference type="EMBL" id="CEO54665.1"/>
    </source>
</evidence>
<dbReference type="AlphaFoldDB" id="A0A0B7KIG2"/>
<reference evidence="1" key="1">
    <citation type="submission" date="2015-01" db="EMBL/GenBank/DDBJ databases">
        <authorList>
            <person name="Durling Mikael"/>
        </authorList>
    </citation>
    <scope>NUCLEOTIDE SEQUENCE</scope>
</reference>
<accession>A0A0B7KIG2</accession>
<sequence>MSGYDRTVSSHVAFYPHLKGADARLRWIMSRRPTEKKCPIGSDAPSSHIYESNTAICGLIDYFF</sequence>